<dbReference type="InterPro" id="IPR049449">
    <property type="entry name" value="TesB_ACOT8-like_N"/>
</dbReference>
<dbReference type="InterPro" id="IPR042171">
    <property type="entry name" value="Acyl-CoA_hotdog"/>
</dbReference>
<dbReference type="SUPFAM" id="SSF54637">
    <property type="entry name" value="Thioesterase/thiol ester dehydrase-isomerase"/>
    <property type="match status" value="1"/>
</dbReference>
<sequence>MIGHLYHRLPDDPSDSGGLAAFESTADTRSNWDPAIQHGSPPLALLTKAIEDLAAGSELRVGRLSLDILGAVPVAPVWVRAEVLRPGNRISLIAADMLAGRPDGSLRTVARVTAWLLARSDTADAAIDRYPPLVEGEASDVSHAWESAPGYLETVSWRRQADDATSAVAWLTPLVPLIDDEPTTALQRLAMVVDSANGIGAALDPREFMFMNTDTVVHLHRLPEGSDFALRSRGSIGPDGIGVTTAEIFDRRGFIGTSAQTLLVQRR</sequence>
<evidence type="ECO:0000313" key="3">
    <source>
        <dbReference type="EMBL" id="BBZ08150.1"/>
    </source>
</evidence>
<proteinExistence type="predicted"/>
<dbReference type="RefSeq" id="WP_085187924.1">
    <property type="nucleotide sequence ID" value="NZ_AP022605.1"/>
</dbReference>
<evidence type="ECO:0000313" key="5">
    <source>
        <dbReference type="Proteomes" id="UP000193564"/>
    </source>
</evidence>
<reference evidence="3 6" key="2">
    <citation type="journal article" date="2019" name="Emerg. Microbes Infect.">
        <title>Comprehensive subspecies identification of 175 nontuberculous mycobacteria species based on 7547 genomic profiles.</title>
        <authorList>
            <person name="Matsumoto Y."/>
            <person name="Kinjo T."/>
            <person name="Motooka D."/>
            <person name="Nabeya D."/>
            <person name="Jung N."/>
            <person name="Uechi K."/>
            <person name="Horii T."/>
            <person name="Iida T."/>
            <person name="Fujita J."/>
            <person name="Nakamura S."/>
        </authorList>
    </citation>
    <scope>NUCLEOTIDE SEQUENCE [LARGE SCALE GENOMIC DNA]</scope>
    <source>
        <strain evidence="3 6">JCM 12405</strain>
    </source>
</reference>
<evidence type="ECO:0000259" key="1">
    <source>
        <dbReference type="Pfam" id="PF13622"/>
    </source>
</evidence>
<evidence type="ECO:0000313" key="4">
    <source>
        <dbReference type="EMBL" id="ORV44979.1"/>
    </source>
</evidence>
<protein>
    <submittedName>
        <fullName evidence="4">Thioesterase</fullName>
    </submittedName>
</protein>
<dbReference type="Proteomes" id="UP000193564">
    <property type="component" value="Unassembled WGS sequence"/>
</dbReference>
<dbReference type="STRING" id="126673.AWC01_02120"/>
<keyword evidence="5" id="KW-1185">Reference proteome</keyword>
<dbReference type="EMBL" id="AP022605">
    <property type="protein sequence ID" value="BBZ08150.1"/>
    <property type="molecule type" value="Genomic_DNA"/>
</dbReference>
<reference evidence="3" key="3">
    <citation type="submission" date="2020-02" db="EMBL/GenBank/DDBJ databases">
        <authorList>
            <person name="Matsumoto Y."/>
            <person name="Motooka D."/>
            <person name="Nakamura S."/>
        </authorList>
    </citation>
    <scope>NUCLEOTIDE SEQUENCE</scope>
    <source>
        <strain evidence="3">JCM 12405</strain>
    </source>
</reference>
<dbReference type="Pfam" id="PF13622">
    <property type="entry name" value="4HBT_3"/>
    <property type="match status" value="1"/>
</dbReference>
<dbReference type="KEGG" id="mdr:MDOR_23190"/>
<dbReference type="Proteomes" id="UP000467201">
    <property type="component" value="Chromosome"/>
</dbReference>
<accession>A0A1X1TKH3</accession>
<organism evidence="4 5">
    <name type="scientific">Mycolicibacterium doricum</name>
    <dbReference type="NCBI Taxonomy" id="126673"/>
    <lineage>
        <taxon>Bacteria</taxon>
        <taxon>Bacillati</taxon>
        <taxon>Actinomycetota</taxon>
        <taxon>Actinomycetes</taxon>
        <taxon>Mycobacteriales</taxon>
        <taxon>Mycobacteriaceae</taxon>
        <taxon>Mycolicibacterium</taxon>
    </lineage>
</organism>
<dbReference type="Pfam" id="PF20789">
    <property type="entry name" value="4HBT_3C"/>
    <property type="match status" value="1"/>
</dbReference>
<gene>
    <name evidence="4" type="ORF">AWC01_02120</name>
    <name evidence="3" type="ORF">MDOR_23190</name>
</gene>
<evidence type="ECO:0000313" key="6">
    <source>
        <dbReference type="Proteomes" id="UP000467201"/>
    </source>
</evidence>
<name>A0A1X1TKH3_9MYCO</name>
<dbReference type="Gene3D" id="2.40.160.210">
    <property type="entry name" value="Acyl-CoA thioesterase, double hotdog domain"/>
    <property type="match status" value="1"/>
</dbReference>
<evidence type="ECO:0000259" key="2">
    <source>
        <dbReference type="Pfam" id="PF20789"/>
    </source>
</evidence>
<dbReference type="InterPro" id="IPR049450">
    <property type="entry name" value="ACOT8-like_C"/>
</dbReference>
<reference evidence="4 5" key="1">
    <citation type="submission" date="2016-01" db="EMBL/GenBank/DDBJ databases">
        <title>The new phylogeny of the genus Mycobacterium.</title>
        <authorList>
            <person name="Tarcisio F."/>
            <person name="Conor M."/>
            <person name="Antonella G."/>
            <person name="Elisabetta G."/>
            <person name="Giulia F.S."/>
            <person name="Sara T."/>
            <person name="Anna F."/>
            <person name="Clotilde B."/>
            <person name="Roberto B."/>
            <person name="Veronica D.S."/>
            <person name="Fabio R."/>
            <person name="Monica P."/>
            <person name="Olivier J."/>
            <person name="Enrico T."/>
            <person name="Nicola S."/>
        </authorList>
    </citation>
    <scope>NUCLEOTIDE SEQUENCE [LARGE SCALE GENOMIC DNA]</scope>
    <source>
        <strain evidence="4 5">DSM 44339</strain>
    </source>
</reference>
<dbReference type="AlphaFoldDB" id="A0A1X1TKH3"/>
<dbReference type="EMBL" id="LQOS01000010">
    <property type="protein sequence ID" value="ORV44979.1"/>
    <property type="molecule type" value="Genomic_DNA"/>
</dbReference>
<feature type="domain" description="Acyl-CoA thioesterase-like C-terminal" evidence="2">
    <location>
        <begin position="153"/>
        <end position="264"/>
    </location>
</feature>
<dbReference type="InterPro" id="IPR029069">
    <property type="entry name" value="HotDog_dom_sf"/>
</dbReference>
<feature type="domain" description="Acyl-CoA thioesterase-like N-terminal HotDog" evidence="1">
    <location>
        <begin position="29"/>
        <end position="116"/>
    </location>
</feature>
<dbReference type="OrthoDB" id="1413770at2"/>